<reference evidence="1 2" key="1">
    <citation type="submission" date="2014-06" db="EMBL/GenBank/DDBJ databases">
        <title>Draft genome sequence of iron oxidizing acidophile Leptospirillum ferriphilum DSM14647.</title>
        <authorList>
            <person name="Cardenas J.P."/>
            <person name="Lazcano M."/>
            <person name="Ossandon F.J."/>
            <person name="Corbett M."/>
            <person name="Holmes D.S."/>
            <person name="Watkin E."/>
        </authorList>
    </citation>
    <scope>NUCLEOTIDE SEQUENCE [LARGE SCALE GENOMIC DNA]</scope>
    <source>
        <strain evidence="1 2">DSM 14647</strain>
    </source>
</reference>
<gene>
    <name evidence="1" type="ORF">LptCag_0380</name>
</gene>
<comment type="caution">
    <text evidence="1">The sequence shown here is derived from an EMBL/GenBank/DDBJ whole genome shotgun (WGS) entry which is preliminary data.</text>
</comment>
<dbReference type="AlphaFoldDB" id="A0A094X444"/>
<accession>A0A094X444</accession>
<dbReference type="EMBL" id="JPGK01000007">
    <property type="protein sequence ID" value="KGA93344.1"/>
    <property type="molecule type" value="Genomic_DNA"/>
</dbReference>
<name>A0A094X444_9BACT</name>
<proteinExistence type="predicted"/>
<protein>
    <submittedName>
        <fullName evidence="1">Uncharacterized protein</fullName>
    </submittedName>
</protein>
<evidence type="ECO:0000313" key="1">
    <source>
        <dbReference type="EMBL" id="KGA93344.1"/>
    </source>
</evidence>
<sequence>MKQFLSRSRKQIVIVPESAPLAPSLLIKLGNGIPGDPHEDKEG</sequence>
<dbReference type="Proteomes" id="UP000029452">
    <property type="component" value="Unassembled WGS sequence"/>
</dbReference>
<evidence type="ECO:0000313" key="2">
    <source>
        <dbReference type="Proteomes" id="UP000029452"/>
    </source>
</evidence>
<organism evidence="1 2">
    <name type="scientific">Leptospirillum ferriphilum</name>
    <dbReference type="NCBI Taxonomy" id="178606"/>
    <lineage>
        <taxon>Bacteria</taxon>
        <taxon>Pseudomonadati</taxon>
        <taxon>Nitrospirota</taxon>
        <taxon>Nitrospiria</taxon>
        <taxon>Nitrospirales</taxon>
        <taxon>Nitrospiraceae</taxon>
        <taxon>Leptospirillum</taxon>
    </lineage>
</organism>